<dbReference type="Proteomes" id="UP000053523">
    <property type="component" value="Unassembled WGS sequence"/>
</dbReference>
<keyword evidence="2" id="KW-0808">Transferase</keyword>
<dbReference type="RefSeq" id="WP_037551187.1">
    <property type="nucleotide sequence ID" value="NZ_CAJCGD010000017.1"/>
</dbReference>
<proteinExistence type="predicted"/>
<sequence length="346" mass="40629">MQQVKSDIMTFKGSHYDLGVKTALWLKQTPLLQNREREWKKRMPRFDIDVNETYQVFQTYAPEIWEELMGMQEVLNLPTKQMILNFAHYRFTDLKESGCTVFQGKDFMVRNYDYHPATYDGRYLLFQPNDGGLAQIGPTSRVTGRMDGMNEAGLTMGYNFMHRKHPANGFVCYMIGRLVLEYCKDVDEAVRFLKELPHRSSFSYILMDKKLNHAIVEVTPRSFDVRYDKVCTNHFEILTHENRNYTKESRERLERTVSQTSQSLDKHTAFKLFNDPKFEIYSKLFRSWSGTIHTSMYEPQNLTAWMTLGENQTPTSINFQSWLDGNELTIQQFSGLIDTDLTFANH</sequence>
<feature type="domain" description="Peptidase C45 hydrolase" evidence="1">
    <location>
        <begin position="105"/>
        <end position="312"/>
    </location>
</feature>
<evidence type="ECO:0000313" key="3">
    <source>
        <dbReference type="Proteomes" id="UP000053523"/>
    </source>
</evidence>
<comment type="caution">
    <text evidence="2">The sequence shown here is derived from an EMBL/GenBank/DDBJ whole genome shotgun (WGS) entry which is preliminary data.</text>
</comment>
<dbReference type="InterPro" id="IPR047794">
    <property type="entry name" value="C45_proenzyme-like"/>
</dbReference>
<dbReference type="CDD" id="cd01935">
    <property type="entry name" value="Ntn_CGH_like"/>
    <property type="match status" value="1"/>
</dbReference>
<dbReference type="AlphaFoldDB" id="A0A2K0A6V9"/>
<dbReference type="Pfam" id="PF03417">
    <property type="entry name" value="AAT"/>
    <property type="match status" value="1"/>
</dbReference>
<dbReference type="InterPro" id="IPR005079">
    <property type="entry name" value="Peptidase_C45_hydrolase"/>
</dbReference>
<dbReference type="PANTHER" id="PTHR34180">
    <property type="entry name" value="PEPTIDASE C45"/>
    <property type="match status" value="1"/>
</dbReference>
<accession>A0A2K0A6V9</accession>
<keyword evidence="2" id="KW-0012">Acyltransferase</keyword>
<evidence type="ECO:0000313" key="2">
    <source>
        <dbReference type="EMBL" id="PNN20769.1"/>
    </source>
</evidence>
<protein>
    <submittedName>
        <fullName evidence="2">Acyl-CoA--6-aminopenicillanic acid acyltransferase</fullName>
    </submittedName>
</protein>
<dbReference type="EMBL" id="LORN02000015">
    <property type="protein sequence ID" value="PNN20769.1"/>
    <property type="molecule type" value="Genomic_DNA"/>
</dbReference>
<dbReference type="InterPro" id="IPR029055">
    <property type="entry name" value="Ntn_hydrolases_N"/>
</dbReference>
<dbReference type="GO" id="GO:0016746">
    <property type="term" value="F:acyltransferase activity"/>
    <property type="evidence" value="ECO:0007669"/>
    <property type="project" value="UniProtKB-KW"/>
</dbReference>
<dbReference type="InterPro" id="IPR047801">
    <property type="entry name" value="Peptidase_C45"/>
</dbReference>
<dbReference type="NCBIfam" id="NF040521">
    <property type="entry name" value="C45_proenzyme"/>
    <property type="match status" value="1"/>
</dbReference>
<name>A0A2K0A6V9_STAHA</name>
<reference evidence="2 3" key="1">
    <citation type="submission" date="2017-12" db="EMBL/GenBank/DDBJ databases">
        <title>FDA dAtabase for Regulatory Grade micrObial Sequences (FDA-ARGOS): Supporting development and validation of Infectious Disease Dx tests.</title>
        <authorList>
            <person name="Hoffmann M."/>
            <person name="Allard M."/>
            <person name="Evans P."/>
            <person name="Brown E."/>
            <person name="Tallon L."/>
            <person name="Sadzewicz L."/>
            <person name="Sengamalay N."/>
            <person name="Ott S."/>
            <person name="Godinez A."/>
            <person name="Nagaraj S."/>
            <person name="Vavikolanu K."/>
            <person name="Aluvathingal J."/>
            <person name="Nadendla S."/>
            <person name="Sichtig H."/>
        </authorList>
    </citation>
    <scope>NUCLEOTIDE SEQUENCE [LARGE SCALE GENOMIC DNA]</scope>
    <source>
        <strain evidence="2 3">FDAARGOS_148</strain>
    </source>
</reference>
<dbReference type="PANTHER" id="PTHR34180:SF1">
    <property type="entry name" value="BETA-ALANYL-DOPAMINE_CARCININE HYDROLASE"/>
    <property type="match status" value="1"/>
</dbReference>
<dbReference type="SUPFAM" id="SSF56235">
    <property type="entry name" value="N-terminal nucleophile aminohydrolases (Ntn hydrolases)"/>
    <property type="match status" value="1"/>
</dbReference>
<evidence type="ECO:0000259" key="1">
    <source>
        <dbReference type="Pfam" id="PF03417"/>
    </source>
</evidence>
<organism evidence="2 3">
    <name type="scientific">Staphylococcus haemolyticus</name>
    <dbReference type="NCBI Taxonomy" id="1283"/>
    <lineage>
        <taxon>Bacteria</taxon>
        <taxon>Bacillati</taxon>
        <taxon>Bacillota</taxon>
        <taxon>Bacilli</taxon>
        <taxon>Bacillales</taxon>
        <taxon>Staphylococcaceae</taxon>
        <taxon>Staphylococcus</taxon>
    </lineage>
</organism>
<dbReference type="Gene3D" id="3.60.60.10">
    <property type="entry name" value="Penicillin V Acylase, Chain A"/>
    <property type="match status" value="1"/>
</dbReference>
<gene>
    <name evidence="2" type="ORF">AL503_008215</name>
</gene>